<dbReference type="Proteomes" id="UP000249065">
    <property type="component" value="Unassembled WGS sequence"/>
</dbReference>
<dbReference type="PANTHER" id="PTHR48108:SF26">
    <property type="entry name" value="CBS DOMAIN-CONTAINING PROTEIN DDB_G0289609"/>
    <property type="match status" value="1"/>
</dbReference>
<dbReference type="PROSITE" id="PS51371">
    <property type="entry name" value="CBS"/>
    <property type="match status" value="2"/>
</dbReference>
<keyword evidence="1" id="KW-0677">Repeat</keyword>
<dbReference type="EMBL" id="QLIX01000024">
    <property type="protein sequence ID" value="RAI56233.1"/>
    <property type="molecule type" value="Genomic_DNA"/>
</dbReference>
<evidence type="ECO:0000256" key="1">
    <source>
        <dbReference type="ARBA" id="ARBA00022737"/>
    </source>
</evidence>
<evidence type="ECO:0000313" key="5">
    <source>
        <dbReference type="Proteomes" id="UP000249065"/>
    </source>
</evidence>
<dbReference type="SUPFAM" id="SSF54631">
    <property type="entry name" value="CBS-domain pair"/>
    <property type="match status" value="1"/>
</dbReference>
<evidence type="ECO:0000256" key="2">
    <source>
        <dbReference type="PROSITE-ProRule" id="PRU00703"/>
    </source>
</evidence>
<evidence type="ECO:0000313" key="4">
    <source>
        <dbReference type="EMBL" id="RAI56233.1"/>
    </source>
</evidence>
<sequence>MTNRPMHEVITRRQPVTLPPAASVQEACQAMRQHRIGAVLVTDEAGRLLGIFTGRDAIARVLAEGRDAAATRLQAVMTPQPHCCAPHRRAIEALRLMRDGGFRHIPVVEGERLVGIVSRGDFLGAEQARIEEETALWERL</sequence>
<protein>
    <submittedName>
        <fullName evidence="4">Signal transduction protein</fullName>
    </submittedName>
</protein>
<feature type="domain" description="CBS" evidence="3">
    <location>
        <begin position="77"/>
        <end position="132"/>
    </location>
</feature>
<comment type="caution">
    <text evidence="4">The sequence shown here is derived from an EMBL/GenBank/DDBJ whole genome shotgun (WGS) entry which is preliminary data.</text>
</comment>
<evidence type="ECO:0000259" key="3">
    <source>
        <dbReference type="PROSITE" id="PS51371"/>
    </source>
</evidence>
<keyword evidence="2" id="KW-0129">CBS domain</keyword>
<proteinExistence type="predicted"/>
<dbReference type="AlphaFoldDB" id="A0A327M249"/>
<dbReference type="InterPro" id="IPR046342">
    <property type="entry name" value="CBS_dom_sf"/>
</dbReference>
<dbReference type="Gene3D" id="3.10.580.10">
    <property type="entry name" value="CBS-domain"/>
    <property type="match status" value="1"/>
</dbReference>
<dbReference type="Pfam" id="PF00571">
    <property type="entry name" value="CBS"/>
    <property type="match status" value="2"/>
</dbReference>
<name>A0A327M249_9PROT</name>
<dbReference type="InterPro" id="IPR051462">
    <property type="entry name" value="CBS_domain-containing"/>
</dbReference>
<dbReference type="SMART" id="SM00116">
    <property type="entry name" value="CBS"/>
    <property type="match status" value="2"/>
</dbReference>
<feature type="domain" description="CBS" evidence="3">
    <location>
        <begin position="10"/>
        <end position="68"/>
    </location>
</feature>
<dbReference type="RefSeq" id="WP_111471978.1">
    <property type="nucleotide sequence ID" value="NZ_QLIX01000024.1"/>
</dbReference>
<reference evidence="5" key="1">
    <citation type="submission" date="2018-06" db="EMBL/GenBank/DDBJ databases">
        <authorList>
            <person name="Khan S.A."/>
        </authorList>
    </citation>
    <scope>NUCLEOTIDE SEQUENCE [LARGE SCALE GENOMIC DNA]</scope>
    <source>
        <strain evidence="5">DB-1506</strain>
    </source>
</reference>
<dbReference type="InterPro" id="IPR000644">
    <property type="entry name" value="CBS_dom"/>
</dbReference>
<dbReference type="PANTHER" id="PTHR48108">
    <property type="entry name" value="CBS DOMAIN-CONTAINING PROTEIN CBSX2, CHLOROPLASTIC"/>
    <property type="match status" value="1"/>
</dbReference>
<accession>A0A327M249</accession>
<gene>
    <name evidence="4" type="ORF">DOO78_21695</name>
</gene>
<organism evidence="4 5">
    <name type="scientific">Roseicella frigidaeris</name>
    <dbReference type="NCBI Taxonomy" id="2230885"/>
    <lineage>
        <taxon>Bacteria</taxon>
        <taxon>Pseudomonadati</taxon>
        <taxon>Pseudomonadota</taxon>
        <taxon>Alphaproteobacteria</taxon>
        <taxon>Acetobacterales</taxon>
        <taxon>Roseomonadaceae</taxon>
        <taxon>Roseicella</taxon>
    </lineage>
</organism>
<dbReference type="CDD" id="cd04623">
    <property type="entry name" value="CBS_pair_bac_euk"/>
    <property type="match status" value="1"/>
</dbReference>
<keyword evidence="5" id="KW-1185">Reference proteome</keyword>
<dbReference type="OrthoDB" id="9807125at2"/>
<dbReference type="InterPro" id="IPR044725">
    <property type="entry name" value="CBSX3_CBS_dom"/>
</dbReference>